<feature type="non-terminal residue" evidence="1">
    <location>
        <position position="70"/>
    </location>
</feature>
<protein>
    <submittedName>
        <fullName evidence="1">Uncharacterized protein</fullName>
    </submittedName>
</protein>
<dbReference type="Proteomes" id="UP001162501">
    <property type="component" value="Chromosome 11"/>
</dbReference>
<evidence type="ECO:0000313" key="2">
    <source>
        <dbReference type="Proteomes" id="UP001162501"/>
    </source>
</evidence>
<name>A0AC59Y7D3_RANTA</name>
<sequence>MAASDDGTWTCSEFRFMGERWSKRGCSQQGNAPPALPQVDFATSGGPETSLVSEQLPLLSRETVASSVMH</sequence>
<reference evidence="1" key="2">
    <citation type="submission" date="2025-03" db="EMBL/GenBank/DDBJ databases">
        <authorList>
            <consortium name="ELIXIR-Norway"/>
            <consortium name="Elixir Norway"/>
        </authorList>
    </citation>
    <scope>NUCLEOTIDE SEQUENCE</scope>
</reference>
<organism evidence="1 2">
    <name type="scientific">Rangifer tarandus platyrhynchus</name>
    <name type="common">Svalbard reindeer</name>
    <dbReference type="NCBI Taxonomy" id="3082113"/>
    <lineage>
        <taxon>Eukaryota</taxon>
        <taxon>Metazoa</taxon>
        <taxon>Chordata</taxon>
        <taxon>Craniata</taxon>
        <taxon>Vertebrata</taxon>
        <taxon>Euteleostomi</taxon>
        <taxon>Mammalia</taxon>
        <taxon>Eutheria</taxon>
        <taxon>Laurasiatheria</taxon>
        <taxon>Artiodactyla</taxon>
        <taxon>Ruminantia</taxon>
        <taxon>Pecora</taxon>
        <taxon>Cervidae</taxon>
        <taxon>Odocoileinae</taxon>
        <taxon>Rangifer</taxon>
    </lineage>
</organism>
<dbReference type="EMBL" id="OX596095">
    <property type="protein sequence ID" value="CAM9454742.1"/>
    <property type="molecule type" value="Genomic_DNA"/>
</dbReference>
<reference evidence="1" key="1">
    <citation type="submission" date="2023-05" db="EMBL/GenBank/DDBJ databases">
        <authorList>
            <consortium name="ELIXIR-Norway"/>
        </authorList>
    </citation>
    <scope>NUCLEOTIDE SEQUENCE</scope>
</reference>
<proteinExistence type="predicted"/>
<evidence type="ECO:0000313" key="1">
    <source>
        <dbReference type="EMBL" id="CAM9454742.1"/>
    </source>
</evidence>
<gene>
    <name evidence="1" type="ORF">MRATA1EN22A_LOCUS2735</name>
</gene>
<accession>A0AC59Y7D3</accession>